<proteinExistence type="inferred from homology"/>
<dbReference type="PANTHER" id="PTHR43605">
    <property type="entry name" value="ACYL-COENZYME A SYNTHETASE"/>
    <property type="match status" value="1"/>
</dbReference>
<accession>A0A494XNH9</accession>
<dbReference type="SUPFAM" id="SSF56801">
    <property type="entry name" value="Acetyl-CoA synthetase-like"/>
    <property type="match status" value="1"/>
</dbReference>
<dbReference type="Pfam" id="PF13193">
    <property type="entry name" value="AMP-binding_C"/>
    <property type="match status" value="1"/>
</dbReference>
<evidence type="ECO:0000313" key="8">
    <source>
        <dbReference type="Proteomes" id="UP000280434"/>
    </source>
</evidence>
<gene>
    <name evidence="7" type="ORF">D7S89_01420</name>
</gene>
<evidence type="ECO:0000256" key="4">
    <source>
        <dbReference type="ARBA" id="ARBA00022840"/>
    </source>
</evidence>
<dbReference type="GO" id="GO:0016405">
    <property type="term" value="F:CoA-ligase activity"/>
    <property type="evidence" value="ECO:0007669"/>
    <property type="project" value="UniProtKB-ARBA"/>
</dbReference>
<dbReference type="InterPro" id="IPR051087">
    <property type="entry name" value="Mitochondrial_ACSM"/>
</dbReference>
<name>A0A494XNH9_9BURK</name>
<evidence type="ECO:0000259" key="6">
    <source>
        <dbReference type="Pfam" id="PF13193"/>
    </source>
</evidence>
<dbReference type="InterPro" id="IPR049515">
    <property type="entry name" value="MACS_put"/>
</dbReference>
<dbReference type="EMBL" id="RBZV01000001">
    <property type="protein sequence ID" value="RKP52227.1"/>
    <property type="molecule type" value="Genomic_DNA"/>
</dbReference>
<dbReference type="Gene3D" id="3.40.50.12780">
    <property type="entry name" value="N-terminal domain of ligase-like"/>
    <property type="match status" value="1"/>
</dbReference>
<feature type="domain" description="AMP-binding enzyme C-terminal" evidence="6">
    <location>
        <begin position="455"/>
        <end position="532"/>
    </location>
</feature>
<keyword evidence="8" id="KW-1185">Reference proteome</keyword>
<reference evidence="7 8" key="1">
    <citation type="submission" date="2018-10" db="EMBL/GenBank/DDBJ databases">
        <title>Paraburkholderia sp. 7MK8-2, isolated from soil.</title>
        <authorList>
            <person name="Gao Z.-H."/>
            <person name="Qiu L.-H."/>
        </authorList>
    </citation>
    <scope>NUCLEOTIDE SEQUENCE [LARGE SCALE GENOMIC DNA]</scope>
    <source>
        <strain evidence="7 8">7MK8-2</strain>
    </source>
</reference>
<dbReference type="InterPro" id="IPR045851">
    <property type="entry name" value="AMP-bd_C_sf"/>
</dbReference>
<dbReference type="AlphaFoldDB" id="A0A494XNH9"/>
<dbReference type="FunFam" id="3.40.50.12780:FF:000063">
    <property type="entry name" value="Acetyl-coenzyme A synthetase"/>
    <property type="match status" value="1"/>
</dbReference>
<dbReference type="PANTHER" id="PTHR43605:SF10">
    <property type="entry name" value="ACYL-COA SYNTHETASE MEDIUM CHAIN FAMILY MEMBER 3"/>
    <property type="match status" value="1"/>
</dbReference>
<feature type="domain" description="AMP-dependent synthetase/ligase" evidence="5">
    <location>
        <begin position="39"/>
        <end position="404"/>
    </location>
</feature>
<dbReference type="GO" id="GO:0015645">
    <property type="term" value="F:fatty acid ligase activity"/>
    <property type="evidence" value="ECO:0007669"/>
    <property type="project" value="TreeGrafter"/>
</dbReference>
<organism evidence="7 8">
    <name type="scientific">Trinickia fusca</name>
    <dbReference type="NCBI Taxonomy" id="2419777"/>
    <lineage>
        <taxon>Bacteria</taxon>
        <taxon>Pseudomonadati</taxon>
        <taxon>Pseudomonadota</taxon>
        <taxon>Betaproteobacteria</taxon>
        <taxon>Burkholderiales</taxon>
        <taxon>Burkholderiaceae</taxon>
        <taxon>Trinickia</taxon>
    </lineage>
</organism>
<dbReference type="Gene3D" id="3.30.300.30">
    <property type="match status" value="1"/>
</dbReference>
<dbReference type="CDD" id="cd05971">
    <property type="entry name" value="MACS_like_3"/>
    <property type="match status" value="1"/>
</dbReference>
<evidence type="ECO:0000256" key="2">
    <source>
        <dbReference type="ARBA" id="ARBA00022598"/>
    </source>
</evidence>
<dbReference type="InterPro" id="IPR025110">
    <property type="entry name" value="AMP-bd_C"/>
</dbReference>
<evidence type="ECO:0000313" key="7">
    <source>
        <dbReference type="EMBL" id="RKP52227.1"/>
    </source>
</evidence>
<dbReference type="Proteomes" id="UP000280434">
    <property type="component" value="Unassembled WGS sequence"/>
</dbReference>
<dbReference type="GO" id="GO:0006637">
    <property type="term" value="P:acyl-CoA metabolic process"/>
    <property type="evidence" value="ECO:0007669"/>
    <property type="project" value="TreeGrafter"/>
</dbReference>
<comment type="similarity">
    <text evidence="1">Belongs to the ATP-dependent AMP-binding enzyme family.</text>
</comment>
<evidence type="ECO:0000259" key="5">
    <source>
        <dbReference type="Pfam" id="PF00501"/>
    </source>
</evidence>
<comment type="caution">
    <text evidence="7">The sequence shown here is derived from an EMBL/GenBank/DDBJ whole genome shotgun (WGS) entry which is preliminary data.</text>
</comment>
<evidence type="ECO:0000256" key="1">
    <source>
        <dbReference type="ARBA" id="ARBA00006432"/>
    </source>
</evidence>
<keyword evidence="2" id="KW-0436">Ligase</keyword>
<sequence length="546" mass="58768">MLTRTDSYEALAAGFAWRIPARYNIGVDACDKWADGNARLALIYERRDGSVHRYSFDELKAWSNQLANSFARYGVARGERVGIFLPQAPETALAHLATYKLGAVAVPLFALFGVEALQYRLANSGAVALVTDLAGLEKIAAIRAALPELKTVYCIDGDAAAVEAAGAMPFARAVANESTSFTPVDTAADDPAVIIYTSGTTGKPKGALHAHRVLLGHLPGVEMPQAFFPDQARLMWTPADWAWIGGLLDVLLPAWHHGVPVLARRFEKFDPEAAFDLMARHGVTHAFLPPTALKMLRTVEQPRERHALSLVAVSSGGESLGEELIEWGRAALGVTLNEFYGQTECNVVLSSCGTLFEPRIGSIGKAVPGHVVAIVDDAGLELPRGTEGNIGIRAPDPVMFLGYWRNPEATREKFAGDYLVTGDIGVMDGEGFVRFVGRNDDVITSAGYRIGPGPIEDCLLGHPAVRMAAVVGVPDATRTEIVKAFIVLNDGYAASDALVREIQEHVKTRLAAHEYPRAIAFVDSLPMTTTGKIVRKALREAATSPH</sequence>
<dbReference type="Pfam" id="PF00501">
    <property type="entry name" value="AMP-binding"/>
    <property type="match status" value="1"/>
</dbReference>
<keyword evidence="3" id="KW-0547">Nucleotide-binding</keyword>
<dbReference type="GO" id="GO:0005524">
    <property type="term" value="F:ATP binding"/>
    <property type="evidence" value="ECO:0007669"/>
    <property type="project" value="UniProtKB-KW"/>
</dbReference>
<dbReference type="InterPro" id="IPR020845">
    <property type="entry name" value="AMP-binding_CS"/>
</dbReference>
<protein>
    <submittedName>
        <fullName evidence="7">AMP-dependent synthetase</fullName>
    </submittedName>
</protein>
<dbReference type="GO" id="GO:0004321">
    <property type="term" value="F:fatty-acyl-CoA synthase activity"/>
    <property type="evidence" value="ECO:0007669"/>
    <property type="project" value="TreeGrafter"/>
</dbReference>
<dbReference type="GO" id="GO:0006633">
    <property type="term" value="P:fatty acid biosynthetic process"/>
    <property type="evidence" value="ECO:0007669"/>
    <property type="project" value="TreeGrafter"/>
</dbReference>
<dbReference type="OrthoDB" id="9766486at2"/>
<evidence type="ECO:0000256" key="3">
    <source>
        <dbReference type="ARBA" id="ARBA00022741"/>
    </source>
</evidence>
<dbReference type="PROSITE" id="PS00455">
    <property type="entry name" value="AMP_BINDING"/>
    <property type="match status" value="1"/>
</dbReference>
<dbReference type="FunFam" id="3.30.300.30:FF:000005">
    <property type="entry name" value="Acyl-coenzyme A synthetase ACSM5, mitochondrial"/>
    <property type="match status" value="1"/>
</dbReference>
<dbReference type="InterPro" id="IPR000873">
    <property type="entry name" value="AMP-dep_synth/lig_dom"/>
</dbReference>
<keyword evidence="4" id="KW-0067">ATP-binding</keyword>
<dbReference type="RefSeq" id="WP_121274939.1">
    <property type="nucleotide sequence ID" value="NZ_RBZV01000001.1"/>
</dbReference>
<dbReference type="InterPro" id="IPR042099">
    <property type="entry name" value="ANL_N_sf"/>
</dbReference>